<organism evidence="7 8">
    <name type="scientific">Paraburkholderia strydomiana</name>
    <dbReference type="NCBI Taxonomy" id="1245417"/>
    <lineage>
        <taxon>Bacteria</taxon>
        <taxon>Pseudomonadati</taxon>
        <taxon>Pseudomonadota</taxon>
        <taxon>Betaproteobacteria</taxon>
        <taxon>Burkholderiales</taxon>
        <taxon>Burkholderiaceae</taxon>
        <taxon>Paraburkholderia</taxon>
    </lineage>
</organism>
<feature type="repeat" description="NHL" evidence="4">
    <location>
        <begin position="205"/>
        <end position="242"/>
    </location>
</feature>
<evidence type="ECO:0000256" key="2">
    <source>
        <dbReference type="ARBA" id="ARBA00022737"/>
    </source>
</evidence>
<feature type="region of interest" description="Disordered" evidence="5">
    <location>
        <begin position="142"/>
        <end position="162"/>
    </location>
</feature>
<keyword evidence="2" id="KW-0677">Repeat</keyword>
<keyword evidence="7" id="KW-0456">Lyase</keyword>
<dbReference type="Proteomes" id="UP001629392">
    <property type="component" value="Unassembled WGS sequence"/>
</dbReference>
<gene>
    <name evidence="7" type="ORF">PQQ73_18775</name>
</gene>
<dbReference type="Gene3D" id="2.120.10.30">
    <property type="entry name" value="TolB, C-terminal domain"/>
    <property type="match status" value="1"/>
</dbReference>
<dbReference type="CDD" id="cd14958">
    <property type="entry name" value="NHL_PAL_like"/>
    <property type="match status" value="1"/>
</dbReference>
<dbReference type="EMBL" id="JAQQCL010000013">
    <property type="protein sequence ID" value="MFM0718376.1"/>
    <property type="molecule type" value="Genomic_DNA"/>
</dbReference>
<sequence length="359" mass="38998">MFMSLIAGTAAGLAMPAAFADTQDVPSVAYDSVANPVHLPKDTYFGECSGVALNSHGHIFVLSRGNTNGPAYGAAAAQLLEFAPDGRFVREIGHNLYAWSFAHTVKVDRQDNIWVTDKGSDMVIKFTPDGRVAMVFGRKQEAADEETGPLKHPNPPLPSEPGRFRQVTDVAWDAAGNTYISDGYINSRVAKVDRDGNWIKSWGDRGTGPGQFHTPHSIAIDAHDNVYVADRSNRRIQVFDTEGTFLRQFTIDVPVPPDARPAIGNMPDEATIAAGTFAPGSPWAICISPGPNQVLYSADAFPGRIYKMTLDGKVLGVLGKAGKQPKQFGWIHQMACPSENVLFVAELLNWRVQKLILHA</sequence>
<reference evidence="7 8" key="1">
    <citation type="journal article" date="2024" name="Chem. Sci.">
        <title>Discovery of megapolipeptins by genome mining of a Burkholderiales bacteria collection.</title>
        <authorList>
            <person name="Paulo B.S."/>
            <person name="Recchia M.J.J."/>
            <person name="Lee S."/>
            <person name="Fergusson C.H."/>
            <person name="Romanowski S.B."/>
            <person name="Hernandez A."/>
            <person name="Krull N."/>
            <person name="Liu D.Y."/>
            <person name="Cavanagh H."/>
            <person name="Bos A."/>
            <person name="Gray C.A."/>
            <person name="Murphy B.T."/>
            <person name="Linington R.G."/>
            <person name="Eustaquio A.S."/>
        </authorList>
    </citation>
    <scope>NUCLEOTIDE SEQUENCE [LARGE SCALE GENOMIC DNA]</scope>
    <source>
        <strain evidence="7 8">RL17-350-BIC-E</strain>
    </source>
</reference>
<feature type="chain" id="PRO_5046324476" evidence="6">
    <location>
        <begin position="21"/>
        <end position="359"/>
    </location>
</feature>
<dbReference type="InterPro" id="IPR011042">
    <property type="entry name" value="6-blade_b-propeller_TolB-like"/>
</dbReference>
<evidence type="ECO:0000313" key="8">
    <source>
        <dbReference type="Proteomes" id="UP001629392"/>
    </source>
</evidence>
<comment type="caution">
    <text evidence="7">The sequence shown here is derived from an EMBL/GenBank/DDBJ whole genome shotgun (WGS) entry which is preliminary data.</text>
</comment>
<dbReference type="PROSITE" id="PS51125">
    <property type="entry name" value="NHL"/>
    <property type="match status" value="1"/>
</dbReference>
<proteinExistence type="predicted"/>
<dbReference type="InterPro" id="IPR001258">
    <property type="entry name" value="NHL_repeat"/>
</dbReference>
<dbReference type="GO" id="GO:0016829">
    <property type="term" value="F:lyase activity"/>
    <property type="evidence" value="ECO:0007669"/>
    <property type="project" value="UniProtKB-KW"/>
</dbReference>
<protein>
    <submittedName>
        <fullName evidence="7">Peptidyl-alpha-hydroxyglycine alpha-amidating lyase family protein</fullName>
    </submittedName>
</protein>
<evidence type="ECO:0000256" key="5">
    <source>
        <dbReference type="SAM" id="MobiDB-lite"/>
    </source>
</evidence>
<evidence type="ECO:0000256" key="4">
    <source>
        <dbReference type="PROSITE-ProRule" id="PRU00504"/>
    </source>
</evidence>
<name>A0ABW9EH42_9BURK</name>
<keyword evidence="1 6" id="KW-0732">Signal</keyword>
<evidence type="ECO:0000256" key="3">
    <source>
        <dbReference type="ARBA" id="ARBA00023180"/>
    </source>
</evidence>
<dbReference type="SUPFAM" id="SSF63829">
    <property type="entry name" value="Calcium-dependent phosphotriesterase"/>
    <property type="match status" value="1"/>
</dbReference>
<evidence type="ECO:0000313" key="7">
    <source>
        <dbReference type="EMBL" id="MFM0718376.1"/>
    </source>
</evidence>
<keyword evidence="8" id="KW-1185">Reference proteome</keyword>
<evidence type="ECO:0000256" key="6">
    <source>
        <dbReference type="SAM" id="SignalP"/>
    </source>
</evidence>
<dbReference type="PANTHER" id="PTHR10680">
    <property type="entry name" value="PEPTIDYL-GLYCINE ALPHA-AMIDATING MONOOXYGENASE"/>
    <property type="match status" value="1"/>
</dbReference>
<keyword evidence="3" id="KW-0325">Glycoprotein</keyword>
<accession>A0ABW9EH42</accession>
<feature type="signal peptide" evidence="6">
    <location>
        <begin position="1"/>
        <end position="20"/>
    </location>
</feature>
<dbReference type="Pfam" id="PF01436">
    <property type="entry name" value="NHL"/>
    <property type="match status" value="1"/>
</dbReference>
<evidence type="ECO:0000256" key="1">
    <source>
        <dbReference type="ARBA" id="ARBA00022729"/>
    </source>
</evidence>